<reference evidence="3 4" key="1">
    <citation type="submission" date="2020-08" db="EMBL/GenBank/DDBJ databases">
        <title>Genomic Encyclopedia of Type Strains, Phase IV (KMG-V): Genome sequencing to study the core and pangenomes of soil and plant-associated prokaryotes.</title>
        <authorList>
            <person name="Whitman W."/>
        </authorList>
    </citation>
    <scope>NUCLEOTIDE SEQUENCE [LARGE SCALE GENOMIC DNA]</scope>
    <source>
        <strain evidence="3 4">X5P2</strain>
    </source>
</reference>
<keyword evidence="2" id="KW-0732">Signal</keyword>
<evidence type="ECO:0000313" key="4">
    <source>
        <dbReference type="Proteomes" id="UP000535182"/>
    </source>
</evidence>
<name>A0A9X0QFU9_9BACT</name>
<dbReference type="Proteomes" id="UP000535182">
    <property type="component" value="Unassembled WGS sequence"/>
</dbReference>
<sequence>MKQQWMRRSGAKLLVIVMAALPLPMRAQQSDDEREGPAFAGGQMVRGTVTAAAADHLTVKTEAGEVYQVVVSANTRVNKDRQPAKMVDIKAGDGVGAMGVLDPATKTVHAVFIGVMDAEQVKKAREGMGKVFITGRVTAIDMDALKITVLRPDGVSQVIGVDEQTSFKRGGRGMSMLASGAGVTELGSGSGRGSGSGSGGTVSGNAAGSGNSSGGESITLADVKVGDAVAGRGALKNGTFVPTELGVSDPAARRRRRELEGGTSAAAPSGAAVPAKTGTAPQ</sequence>
<feature type="region of interest" description="Disordered" evidence="1">
    <location>
        <begin position="181"/>
        <end position="215"/>
    </location>
</feature>
<evidence type="ECO:0000256" key="1">
    <source>
        <dbReference type="SAM" id="MobiDB-lite"/>
    </source>
</evidence>
<evidence type="ECO:0008006" key="5">
    <source>
        <dbReference type="Google" id="ProtNLM"/>
    </source>
</evidence>
<keyword evidence="4" id="KW-1185">Reference proteome</keyword>
<feature type="chain" id="PRO_5040975051" description="DUF5666 domain-containing protein" evidence="2">
    <location>
        <begin position="28"/>
        <end position="282"/>
    </location>
</feature>
<dbReference type="EMBL" id="JACHEB010000007">
    <property type="protein sequence ID" value="MBB5329628.1"/>
    <property type="molecule type" value="Genomic_DNA"/>
</dbReference>
<gene>
    <name evidence="3" type="ORF">HDF14_003250</name>
</gene>
<feature type="signal peptide" evidence="2">
    <location>
        <begin position="1"/>
        <end position="27"/>
    </location>
</feature>
<feature type="compositionally biased region" description="Gly residues" evidence="1">
    <location>
        <begin position="188"/>
        <end position="202"/>
    </location>
</feature>
<evidence type="ECO:0000313" key="3">
    <source>
        <dbReference type="EMBL" id="MBB5329628.1"/>
    </source>
</evidence>
<dbReference type="AlphaFoldDB" id="A0A9X0QFU9"/>
<evidence type="ECO:0000256" key="2">
    <source>
        <dbReference type="SAM" id="SignalP"/>
    </source>
</evidence>
<feature type="compositionally biased region" description="Low complexity" evidence="1">
    <location>
        <begin position="261"/>
        <end position="275"/>
    </location>
</feature>
<accession>A0A9X0QFU9</accession>
<organism evidence="3 4">
    <name type="scientific">Tunturiibacter gelidiferens</name>
    <dbReference type="NCBI Taxonomy" id="3069689"/>
    <lineage>
        <taxon>Bacteria</taxon>
        <taxon>Pseudomonadati</taxon>
        <taxon>Acidobacteriota</taxon>
        <taxon>Terriglobia</taxon>
        <taxon>Terriglobales</taxon>
        <taxon>Acidobacteriaceae</taxon>
        <taxon>Tunturiibacter</taxon>
    </lineage>
</organism>
<feature type="compositionally biased region" description="Low complexity" evidence="1">
    <location>
        <begin position="203"/>
        <end position="215"/>
    </location>
</feature>
<comment type="caution">
    <text evidence="3">The sequence shown here is derived from an EMBL/GenBank/DDBJ whole genome shotgun (WGS) entry which is preliminary data.</text>
</comment>
<protein>
    <recommendedName>
        <fullName evidence="5">DUF5666 domain-containing protein</fullName>
    </recommendedName>
</protein>
<feature type="region of interest" description="Disordered" evidence="1">
    <location>
        <begin position="239"/>
        <end position="282"/>
    </location>
</feature>
<dbReference type="RefSeq" id="WP_183978275.1">
    <property type="nucleotide sequence ID" value="NZ_JACHEB010000007.1"/>
</dbReference>
<proteinExistence type="predicted"/>